<dbReference type="AlphaFoldDB" id="A0A261SC99"/>
<organism evidence="5 6">
    <name type="scientific">Bordetella genomosp. 10</name>
    <dbReference type="NCBI Taxonomy" id="1416804"/>
    <lineage>
        <taxon>Bacteria</taxon>
        <taxon>Pseudomonadati</taxon>
        <taxon>Pseudomonadota</taxon>
        <taxon>Betaproteobacteria</taxon>
        <taxon>Burkholderiales</taxon>
        <taxon>Alcaligenaceae</taxon>
        <taxon>Bordetella</taxon>
    </lineage>
</organism>
<dbReference type="Pfam" id="PF00392">
    <property type="entry name" value="GntR"/>
    <property type="match status" value="1"/>
</dbReference>
<evidence type="ECO:0000313" key="5">
    <source>
        <dbReference type="EMBL" id="OZI35019.1"/>
    </source>
</evidence>
<sequence>MAYNKVAVSAEEEAYQYVQQEIRLGRLLPGQRVVTETIAARIGTSRMPVRGALRRLASEGLLDIRANRGAVVRSLNAQELREVFEIRSVLEGLAVRNAVRNMEPGHLRRLAGMIDHIERGSGDYLDWTTSHREFHEYLCGFCGQPRLLAQLADLHSVMEPYMRMWATQPGRVPRMREAHEELVTALQTGDPDLCEATMRRHVMNTVDALLPYLPA</sequence>
<protein>
    <submittedName>
        <fullName evidence="5">GntR family transcriptional regulator</fullName>
    </submittedName>
</protein>
<proteinExistence type="predicted"/>
<dbReference type="SUPFAM" id="SSF48008">
    <property type="entry name" value="GntR ligand-binding domain-like"/>
    <property type="match status" value="1"/>
</dbReference>
<dbReference type="Gene3D" id="1.10.10.10">
    <property type="entry name" value="Winged helix-like DNA-binding domain superfamily/Winged helix DNA-binding domain"/>
    <property type="match status" value="1"/>
</dbReference>
<dbReference type="PANTHER" id="PTHR43537:SF5">
    <property type="entry name" value="UXU OPERON TRANSCRIPTIONAL REGULATOR"/>
    <property type="match status" value="1"/>
</dbReference>
<keyword evidence="2" id="KW-0238">DNA-binding</keyword>
<dbReference type="GO" id="GO:0003677">
    <property type="term" value="F:DNA binding"/>
    <property type="evidence" value="ECO:0007669"/>
    <property type="project" value="UniProtKB-KW"/>
</dbReference>
<keyword evidence="3" id="KW-0804">Transcription</keyword>
<dbReference type="CDD" id="cd07377">
    <property type="entry name" value="WHTH_GntR"/>
    <property type="match status" value="1"/>
</dbReference>
<keyword evidence="6" id="KW-1185">Reference proteome</keyword>
<comment type="caution">
    <text evidence="5">The sequence shown here is derived from an EMBL/GenBank/DDBJ whole genome shotgun (WGS) entry which is preliminary data.</text>
</comment>
<dbReference type="SMART" id="SM00895">
    <property type="entry name" value="FCD"/>
    <property type="match status" value="1"/>
</dbReference>
<keyword evidence="1" id="KW-0805">Transcription regulation</keyword>
<dbReference type="PROSITE" id="PS50949">
    <property type="entry name" value="HTH_GNTR"/>
    <property type="match status" value="1"/>
</dbReference>
<feature type="domain" description="HTH gntR-type" evidence="4">
    <location>
        <begin position="8"/>
        <end position="75"/>
    </location>
</feature>
<evidence type="ECO:0000256" key="3">
    <source>
        <dbReference type="ARBA" id="ARBA00023163"/>
    </source>
</evidence>
<dbReference type="GO" id="GO:0003700">
    <property type="term" value="F:DNA-binding transcription factor activity"/>
    <property type="evidence" value="ECO:0007669"/>
    <property type="project" value="InterPro"/>
</dbReference>
<dbReference type="PANTHER" id="PTHR43537">
    <property type="entry name" value="TRANSCRIPTIONAL REGULATOR, GNTR FAMILY"/>
    <property type="match status" value="1"/>
</dbReference>
<dbReference type="Gene3D" id="1.20.120.530">
    <property type="entry name" value="GntR ligand-binding domain-like"/>
    <property type="match status" value="1"/>
</dbReference>
<dbReference type="Proteomes" id="UP000216020">
    <property type="component" value="Unassembled WGS sequence"/>
</dbReference>
<evidence type="ECO:0000313" key="6">
    <source>
        <dbReference type="Proteomes" id="UP000216020"/>
    </source>
</evidence>
<dbReference type="EMBL" id="NEVM01000002">
    <property type="protein sequence ID" value="OZI35019.1"/>
    <property type="molecule type" value="Genomic_DNA"/>
</dbReference>
<dbReference type="InterPro" id="IPR011711">
    <property type="entry name" value="GntR_C"/>
</dbReference>
<dbReference type="InterPro" id="IPR036388">
    <property type="entry name" value="WH-like_DNA-bd_sf"/>
</dbReference>
<dbReference type="SUPFAM" id="SSF46785">
    <property type="entry name" value="Winged helix' DNA-binding domain"/>
    <property type="match status" value="1"/>
</dbReference>
<evidence type="ECO:0000259" key="4">
    <source>
        <dbReference type="PROSITE" id="PS50949"/>
    </source>
</evidence>
<evidence type="ECO:0000256" key="1">
    <source>
        <dbReference type="ARBA" id="ARBA00023015"/>
    </source>
</evidence>
<dbReference type="InterPro" id="IPR036390">
    <property type="entry name" value="WH_DNA-bd_sf"/>
</dbReference>
<accession>A0A261SC99</accession>
<gene>
    <name evidence="5" type="ORF">CAL29_10460</name>
</gene>
<dbReference type="InterPro" id="IPR000524">
    <property type="entry name" value="Tscrpt_reg_HTH_GntR"/>
</dbReference>
<dbReference type="OrthoDB" id="9799812at2"/>
<dbReference type="InterPro" id="IPR008920">
    <property type="entry name" value="TF_FadR/GntR_C"/>
</dbReference>
<evidence type="ECO:0000256" key="2">
    <source>
        <dbReference type="ARBA" id="ARBA00023125"/>
    </source>
</evidence>
<reference evidence="6" key="1">
    <citation type="submission" date="2017-05" db="EMBL/GenBank/DDBJ databases">
        <title>Complete and WGS of Bordetella genogroups.</title>
        <authorList>
            <person name="Spilker T."/>
            <person name="Lipuma J."/>
        </authorList>
    </citation>
    <scope>NUCLEOTIDE SEQUENCE [LARGE SCALE GENOMIC DNA]</scope>
    <source>
        <strain evidence="6">AU16122</strain>
    </source>
</reference>
<dbReference type="SMART" id="SM00345">
    <property type="entry name" value="HTH_GNTR"/>
    <property type="match status" value="1"/>
</dbReference>
<name>A0A261SC99_9BORD</name>
<dbReference type="Pfam" id="PF07729">
    <property type="entry name" value="FCD"/>
    <property type="match status" value="1"/>
</dbReference>